<name>A0A2S7ILV1_9BACT</name>
<proteinExistence type="predicted"/>
<dbReference type="GO" id="GO:0006508">
    <property type="term" value="P:proteolysis"/>
    <property type="evidence" value="ECO:0007669"/>
    <property type="project" value="InterPro"/>
</dbReference>
<dbReference type="PANTHER" id="PTHR32060">
    <property type="entry name" value="TAIL-SPECIFIC PROTEASE"/>
    <property type="match status" value="1"/>
</dbReference>
<keyword evidence="3" id="KW-1185">Reference proteome</keyword>
<protein>
    <recommendedName>
        <fullName evidence="1">Tail specific protease domain-containing protein</fullName>
    </recommendedName>
</protein>
<sequence>MILSSSEKSYAITLNSFVRKTVFRLSMRSLFSWLLIGVGLSACSPRAYSPERMYQPQQLQKDFQIMRASLEAGHPGLYWYTSKAKLDSAFDATVQALNRPMTEMEFRRQLDPLVELIHCGHTNVRGSRSFERWRKHHTPKDFPLSVFEMTDRIFVSSNFSNQPELWKGQEVVKIDGRPAREVYHTLRSLVISDGYNQTFKNTTILNNFPTYYRYWYGEKETYDVTVLDSLKQEKTYQIQWKKEEKPKGAVVASVRPVTGQVRPTRVPALTPTKTYGNRHAHLSISSRDSSLAILDLNTFSINNYRRLFRRLFRQIERNHIQHLVLDLRNNGGGRVAASNLLMRYVMDQPFQAYQSVESLPHSSTYNRYTNERLARTFMLKVVAKRLPDGRRIIRHATRTQKPVRKYGYHGDMYILTNGGSFSASSITAANLQFWKRAVIIGRETGGGRNGCTAWTIPYLTLPQSHLRIRFPLFKALTAVTDPNEGHGVIPDHPITFTAIDLLANQDPDIEKVYELLRGGRLVKE</sequence>
<dbReference type="GO" id="GO:0004175">
    <property type="term" value="F:endopeptidase activity"/>
    <property type="evidence" value="ECO:0007669"/>
    <property type="project" value="TreeGrafter"/>
</dbReference>
<gene>
    <name evidence="2" type="ORF">C5O19_02885</name>
</gene>
<dbReference type="OrthoDB" id="5480566at2"/>
<dbReference type="PANTHER" id="PTHR32060:SF22">
    <property type="entry name" value="CARBOXYL-TERMINAL-PROCESSING PEPTIDASE 3, CHLOROPLASTIC"/>
    <property type="match status" value="1"/>
</dbReference>
<dbReference type="AlphaFoldDB" id="A0A2S7ILV1"/>
<dbReference type="CDD" id="cd06567">
    <property type="entry name" value="Peptidase_S41"/>
    <property type="match status" value="1"/>
</dbReference>
<dbReference type="EMBL" id="PTRA01000001">
    <property type="protein sequence ID" value="PQA58626.1"/>
    <property type="molecule type" value="Genomic_DNA"/>
</dbReference>
<dbReference type="Proteomes" id="UP000239590">
    <property type="component" value="Unassembled WGS sequence"/>
</dbReference>
<dbReference type="GO" id="GO:0008236">
    <property type="term" value="F:serine-type peptidase activity"/>
    <property type="evidence" value="ECO:0007669"/>
    <property type="project" value="InterPro"/>
</dbReference>
<dbReference type="InterPro" id="IPR029045">
    <property type="entry name" value="ClpP/crotonase-like_dom_sf"/>
</dbReference>
<evidence type="ECO:0000259" key="1">
    <source>
        <dbReference type="SMART" id="SM00245"/>
    </source>
</evidence>
<evidence type="ECO:0000313" key="2">
    <source>
        <dbReference type="EMBL" id="PQA58626.1"/>
    </source>
</evidence>
<dbReference type="InterPro" id="IPR005151">
    <property type="entry name" value="Tail-specific_protease"/>
</dbReference>
<comment type="caution">
    <text evidence="2">The sequence shown here is derived from an EMBL/GenBank/DDBJ whole genome shotgun (WGS) entry which is preliminary data.</text>
</comment>
<accession>A0A2S7ILV1</accession>
<dbReference type="Gene3D" id="3.90.226.10">
    <property type="entry name" value="2-enoyl-CoA Hydratase, Chain A, domain 1"/>
    <property type="match status" value="1"/>
</dbReference>
<evidence type="ECO:0000313" key="3">
    <source>
        <dbReference type="Proteomes" id="UP000239590"/>
    </source>
</evidence>
<dbReference type="SMART" id="SM00245">
    <property type="entry name" value="TSPc"/>
    <property type="match status" value="1"/>
</dbReference>
<feature type="domain" description="Tail specific protease" evidence="1">
    <location>
        <begin position="262"/>
        <end position="495"/>
    </location>
</feature>
<reference evidence="3" key="1">
    <citation type="submission" date="2018-02" db="EMBL/GenBank/DDBJ databases">
        <title>Genome sequencing of Solimonas sp. HR-BB.</title>
        <authorList>
            <person name="Lee Y."/>
            <person name="Jeon C.O."/>
        </authorList>
    </citation>
    <scope>NUCLEOTIDE SEQUENCE [LARGE SCALE GENOMIC DNA]</scope>
    <source>
        <strain evidence="3">HR-U</strain>
    </source>
</reference>
<dbReference type="SUPFAM" id="SSF52096">
    <property type="entry name" value="ClpP/crotonase"/>
    <property type="match status" value="1"/>
</dbReference>
<organism evidence="2 3">
    <name type="scientific">Siphonobacter curvatus</name>
    <dbReference type="NCBI Taxonomy" id="2094562"/>
    <lineage>
        <taxon>Bacteria</taxon>
        <taxon>Pseudomonadati</taxon>
        <taxon>Bacteroidota</taxon>
        <taxon>Cytophagia</taxon>
        <taxon>Cytophagales</taxon>
        <taxon>Cytophagaceae</taxon>
        <taxon>Siphonobacter</taxon>
    </lineage>
</organism>
<dbReference type="Pfam" id="PF03572">
    <property type="entry name" value="Peptidase_S41"/>
    <property type="match status" value="1"/>
</dbReference>